<organism evidence="1 2">
    <name type="scientific">Lysinibacillus zambalensis</name>
    <dbReference type="NCBI Taxonomy" id="3160866"/>
    <lineage>
        <taxon>Bacteria</taxon>
        <taxon>Bacillati</taxon>
        <taxon>Bacillota</taxon>
        <taxon>Bacilli</taxon>
        <taxon>Bacillales</taxon>
        <taxon>Bacillaceae</taxon>
        <taxon>Lysinibacillus</taxon>
    </lineage>
</organism>
<sequence>MKNINNLTRKEREEVIRLSMNHSIVNGKAYDNETGEYIGDRFQHEWLTPIKKTIKNINPLYTKENKNAIEIHCEGNGGFVFALFKSNSSILDRLPLLSKQDIARLMYIATFTHYYTGRLQKGDGTVITTDTFPALVRLTKQRAVEYLNRLIESNVITVSQYNELIMSKEYFLRGTTKDIESNNINYTRLFKKTVRDLFQKASSREITHLSTIYMTLPYINLYHNIISYNPHEKDVDMVRAMDTRVLSSELGYSSYNKLTAMLNKLTIDNQSVFTYYIDVNDRRKRNVVVNPRVVYAGNNANQLESVKGMFNKST</sequence>
<keyword evidence="2" id="KW-1185">Reference proteome</keyword>
<comment type="caution">
    <text evidence="1">The sequence shown here is derived from an EMBL/GenBank/DDBJ whole genome shotgun (WGS) entry which is preliminary data.</text>
</comment>
<accession>A0ABV1MVF9</accession>
<evidence type="ECO:0000313" key="2">
    <source>
        <dbReference type="Proteomes" id="UP001478862"/>
    </source>
</evidence>
<dbReference type="Proteomes" id="UP001478862">
    <property type="component" value="Unassembled WGS sequence"/>
</dbReference>
<reference evidence="1 2" key="1">
    <citation type="submission" date="2024-06" db="EMBL/GenBank/DDBJ databases">
        <title>Lysinibacillus zambalefons sp. nov., a Novel Firmicute Isolated from the Poon Bato Zambales Hyperalkaline Spring.</title>
        <authorList>
            <person name="Aja J.A."/>
            <person name="Lazaro J.E.H."/>
            <person name="Llorin L.D."/>
            <person name="Lim K.R."/>
            <person name="Teodosio J."/>
            <person name="Dalisay D.S."/>
        </authorList>
    </citation>
    <scope>NUCLEOTIDE SEQUENCE [LARGE SCALE GENOMIC DNA]</scope>
    <source>
        <strain evidence="1 2">M3</strain>
    </source>
</reference>
<name>A0ABV1MVF9_9BACI</name>
<dbReference type="EMBL" id="JBEGDG010000007">
    <property type="protein sequence ID" value="MEQ6355233.1"/>
    <property type="molecule type" value="Genomic_DNA"/>
</dbReference>
<evidence type="ECO:0000313" key="1">
    <source>
        <dbReference type="EMBL" id="MEQ6355233.1"/>
    </source>
</evidence>
<protein>
    <submittedName>
        <fullName evidence="1">Uncharacterized protein</fullName>
    </submittedName>
</protein>
<dbReference type="RefSeq" id="WP_349659862.1">
    <property type="nucleotide sequence ID" value="NZ_JBEGDG010000007.1"/>
</dbReference>
<gene>
    <name evidence="1" type="ORF">ABNX05_11445</name>
</gene>
<proteinExistence type="predicted"/>